<dbReference type="eggNOG" id="COG3209">
    <property type="taxonomic scope" value="Bacteria"/>
</dbReference>
<dbReference type="Proteomes" id="UP000000430">
    <property type="component" value="Chromosome"/>
</dbReference>
<protein>
    <submittedName>
        <fullName evidence="1">Uncharacterized protein</fullName>
    </submittedName>
</protein>
<dbReference type="KEGG" id="aci:ACIAD2704"/>
<dbReference type="HOGENOM" id="CLU_1335128_0_0_6"/>
<dbReference type="AlphaFoldDB" id="Q6F909"/>
<proteinExistence type="predicted"/>
<dbReference type="EMBL" id="CR543861">
    <property type="protein sequence ID" value="CAG69456.1"/>
    <property type="molecule type" value="Genomic_DNA"/>
</dbReference>
<sequence>MEPDRIGLEGGLNPYIYVDSNSINSIDITGLAARVVNGYWVDDGSNFYTATGGSFTDRLSENFASDVVTLAPLPKFNLFSNEAFFFEKITAPSTLVDKSTSLSSASESAYRASVNTKNWLPKDKHMMNSTAKKYAKFNTNDQLIVKDRVIEALRSPNATFLSNGFSSNSYQVITNMNRVIGTKGQTSLKVIVDKNGKIWTAYPVK</sequence>
<accession>Q6F909</accession>
<dbReference type="OrthoDB" id="9816400at2"/>
<evidence type="ECO:0000313" key="1">
    <source>
        <dbReference type="EMBL" id="CAG69456.1"/>
    </source>
</evidence>
<dbReference type="RefSeq" id="WP_004929047.1">
    <property type="nucleotide sequence ID" value="NC_005966.1"/>
</dbReference>
<gene>
    <name evidence="1" type="ordered locus">ACIAD2704</name>
</gene>
<dbReference type="GeneID" id="45234976"/>
<reference evidence="1 2" key="1">
    <citation type="journal article" date="2004" name="Nucleic Acids Res.">
        <title>Unique features revealed by the genome sequence of Acinetobacter sp. ADP1, a versatile and naturally transformation competent bacterium.</title>
        <authorList>
            <person name="Barbe V."/>
            <person name="Vallenet D."/>
            <person name="Fonknechten N."/>
            <person name="Kreimeyer A."/>
            <person name="Oztas S."/>
            <person name="Labarre L."/>
            <person name="Cruveiller S."/>
            <person name="Robert C."/>
            <person name="Duprat S."/>
            <person name="Wincker P."/>
            <person name="Ornston L.N."/>
            <person name="Weissenbach J."/>
            <person name="Marliere P."/>
            <person name="Cohen G.N."/>
            <person name="Medigue C."/>
        </authorList>
    </citation>
    <scope>NUCLEOTIDE SEQUENCE [LARGE SCALE GENOMIC DNA]</scope>
    <source>
        <strain evidence="2">ATCC 33305 / BD413 / ADP1</strain>
    </source>
</reference>
<dbReference type="STRING" id="202950.GCA_001485005_02348"/>
<organism evidence="1 2">
    <name type="scientific">Acinetobacter baylyi (strain ATCC 33305 / BD413 / ADP1)</name>
    <dbReference type="NCBI Taxonomy" id="62977"/>
    <lineage>
        <taxon>Bacteria</taxon>
        <taxon>Pseudomonadati</taxon>
        <taxon>Pseudomonadota</taxon>
        <taxon>Gammaproteobacteria</taxon>
        <taxon>Moraxellales</taxon>
        <taxon>Moraxellaceae</taxon>
        <taxon>Acinetobacter</taxon>
    </lineage>
</organism>
<evidence type="ECO:0000313" key="2">
    <source>
        <dbReference type="Proteomes" id="UP000000430"/>
    </source>
</evidence>
<name>Q6F909_ACIAD</name>
<dbReference type="BioCyc" id="ASP62977:ACIAD_RS12295-MONOMER"/>